<protein>
    <submittedName>
        <fullName evidence="2">Uncharacterized protein</fullName>
    </submittedName>
</protein>
<name>A0A7T6APS4_9BACT</name>
<feature type="transmembrane region" description="Helical" evidence="1">
    <location>
        <begin position="200"/>
        <end position="224"/>
    </location>
</feature>
<keyword evidence="1" id="KW-1133">Transmembrane helix</keyword>
<keyword evidence="3" id="KW-1185">Reference proteome</keyword>
<evidence type="ECO:0000313" key="2">
    <source>
        <dbReference type="EMBL" id="QQG64986.1"/>
    </source>
</evidence>
<dbReference type="KEGG" id="dog:HP555_03450"/>
<reference evidence="2 3" key="1">
    <citation type="submission" date="2020-05" db="EMBL/GenBank/DDBJ databases">
        <title>Complete genome of Desulfobulbus oligotrophicus.</title>
        <authorList>
            <person name="Podar M."/>
        </authorList>
    </citation>
    <scope>NUCLEOTIDE SEQUENCE [LARGE SCALE GENOMIC DNA]</scope>
    <source>
        <strain evidence="2 3">Prop6</strain>
    </source>
</reference>
<dbReference type="EMBL" id="CP054140">
    <property type="protein sequence ID" value="QQG64986.1"/>
    <property type="molecule type" value="Genomic_DNA"/>
</dbReference>
<accession>A0A7T6APS4</accession>
<gene>
    <name evidence="2" type="ORF">HP555_03450</name>
</gene>
<evidence type="ECO:0000256" key="1">
    <source>
        <dbReference type="SAM" id="Phobius"/>
    </source>
</evidence>
<sequence length="233" mass="25771">MASSAQLKTTSIVLLASFFVVLFAIFSPLFPGAGGQKVNGLDYLDNFFNQLAKSSAYYIPGQLEQAKKYDGQQFSATLKMKNEADAAIVAQLLTTNTIDATTEGDQVQVSGDFGAMMATILSDADLMYKNDGTALKTKYGVTERQVVYSWHQALDAMEKDFTGSGQFEQAKFVKNCMAKSVEPAYNFYEVEAKPVKEEMVLLIAALAFYVIYTMWYGYGLLYLFEGLGIKLDH</sequence>
<dbReference type="AlphaFoldDB" id="A0A7T6APS4"/>
<dbReference type="Proteomes" id="UP000596092">
    <property type="component" value="Chromosome"/>
</dbReference>
<organism evidence="2 3">
    <name type="scientific">Desulfobulbus oligotrophicus</name>
    <dbReference type="NCBI Taxonomy" id="1909699"/>
    <lineage>
        <taxon>Bacteria</taxon>
        <taxon>Pseudomonadati</taxon>
        <taxon>Thermodesulfobacteriota</taxon>
        <taxon>Desulfobulbia</taxon>
        <taxon>Desulfobulbales</taxon>
        <taxon>Desulfobulbaceae</taxon>
        <taxon>Desulfobulbus</taxon>
    </lineage>
</organism>
<evidence type="ECO:0000313" key="3">
    <source>
        <dbReference type="Proteomes" id="UP000596092"/>
    </source>
</evidence>
<keyword evidence="1" id="KW-0472">Membrane</keyword>
<feature type="transmembrane region" description="Helical" evidence="1">
    <location>
        <begin position="12"/>
        <end position="30"/>
    </location>
</feature>
<dbReference type="RefSeq" id="WP_199263802.1">
    <property type="nucleotide sequence ID" value="NZ_CP054140.1"/>
</dbReference>
<proteinExistence type="predicted"/>
<keyword evidence="1" id="KW-0812">Transmembrane</keyword>